<protein>
    <submittedName>
        <fullName evidence="5">Site-specific recombinase, phage integrase family</fullName>
    </submittedName>
</protein>
<sequence>MLHINRTIVKLLTLQGKNETKAPDSCRSYPLTEEMESFFMRVIEKKEANGKYYGNTYHENTFLFTWEDGKPFAPDFVYHHFTRLIKKYGKPGFTFHNLRHSTASMLYEKGWHPKDIQEWLGHADFYTTMNIYTHLERTQERKS</sequence>
<dbReference type="EMBL" id="ACCL02000009">
    <property type="protein sequence ID" value="EET60774.1"/>
    <property type="molecule type" value="Genomic_DNA"/>
</dbReference>
<keyword evidence="6" id="KW-1185">Reference proteome</keyword>
<keyword evidence="3" id="KW-0233">DNA recombination</keyword>
<dbReference type="OrthoDB" id="9785687at2"/>
<dbReference type="GO" id="GO:0003677">
    <property type="term" value="F:DNA binding"/>
    <property type="evidence" value="ECO:0007669"/>
    <property type="project" value="UniProtKB-KW"/>
</dbReference>
<dbReference type="STRING" id="168384.SAMN05660368_02344"/>
<evidence type="ECO:0000259" key="4">
    <source>
        <dbReference type="PROSITE" id="PS51898"/>
    </source>
</evidence>
<accession>C6LF35</accession>
<dbReference type="Pfam" id="PF00589">
    <property type="entry name" value="Phage_integrase"/>
    <property type="match status" value="1"/>
</dbReference>
<evidence type="ECO:0000256" key="3">
    <source>
        <dbReference type="ARBA" id="ARBA00023172"/>
    </source>
</evidence>
<evidence type="ECO:0000313" key="5">
    <source>
        <dbReference type="EMBL" id="EET60774.1"/>
    </source>
</evidence>
<dbReference type="PANTHER" id="PTHR30349">
    <property type="entry name" value="PHAGE INTEGRASE-RELATED"/>
    <property type="match status" value="1"/>
</dbReference>
<organism evidence="5 6">
    <name type="scientific">Marvinbryantia formatexigens DSM 14469</name>
    <dbReference type="NCBI Taxonomy" id="478749"/>
    <lineage>
        <taxon>Bacteria</taxon>
        <taxon>Bacillati</taxon>
        <taxon>Bacillota</taxon>
        <taxon>Clostridia</taxon>
        <taxon>Lachnospirales</taxon>
        <taxon>Lachnospiraceae</taxon>
        <taxon>Marvinbryantia</taxon>
    </lineage>
</organism>
<dbReference type="InterPro" id="IPR013762">
    <property type="entry name" value="Integrase-like_cat_sf"/>
</dbReference>
<dbReference type="RefSeq" id="WP_006862028.1">
    <property type="nucleotide sequence ID" value="NZ_ACCL02000009.1"/>
</dbReference>
<dbReference type="Proteomes" id="UP000005561">
    <property type="component" value="Unassembled WGS sequence"/>
</dbReference>
<reference evidence="5" key="1">
    <citation type="submission" date="2009-07" db="EMBL/GenBank/DDBJ databases">
        <authorList>
            <person name="Weinstock G."/>
            <person name="Sodergren E."/>
            <person name="Clifton S."/>
            <person name="Fulton L."/>
            <person name="Fulton B."/>
            <person name="Courtney L."/>
            <person name="Fronick C."/>
            <person name="Harrison M."/>
            <person name="Strong C."/>
            <person name="Farmer C."/>
            <person name="Delahaunty K."/>
            <person name="Markovic C."/>
            <person name="Hall O."/>
            <person name="Minx P."/>
            <person name="Tomlinson C."/>
            <person name="Mitreva M."/>
            <person name="Nelson J."/>
            <person name="Hou S."/>
            <person name="Wollam A."/>
            <person name="Pepin K.H."/>
            <person name="Johnson M."/>
            <person name="Bhonagiri V."/>
            <person name="Nash W.E."/>
            <person name="Warren W."/>
            <person name="Chinwalla A."/>
            <person name="Mardis E.R."/>
            <person name="Wilson R.K."/>
        </authorList>
    </citation>
    <scope>NUCLEOTIDE SEQUENCE [LARGE SCALE GENOMIC DNA]</scope>
    <source>
        <strain evidence="5">DSM 14469</strain>
    </source>
</reference>
<name>C6LF35_9FIRM</name>
<proteinExistence type="inferred from homology"/>
<evidence type="ECO:0000313" key="6">
    <source>
        <dbReference type="Proteomes" id="UP000005561"/>
    </source>
</evidence>
<evidence type="ECO:0000256" key="2">
    <source>
        <dbReference type="ARBA" id="ARBA00023125"/>
    </source>
</evidence>
<dbReference type="PANTHER" id="PTHR30349:SF41">
    <property type="entry name" value="INTEGRASE_RECOMBINASE PROTEIN MJ0367-RELATED"/>
    <property type="match status" value="1"/>
</dbReference>
<dbReference type="InterPro" id="IPR050090">
    <property type="entry name" value="Tyrosine_recombinase_XerCD"/>
</dbReference>
<dbReference type="GO" id="GO:0015074">
    <property type="term" value="P:DNA integration"/>
    <property type="evidence" value="ECO:0007669"/>
    <property type="project" value="InterPro"/>
</dbReference>
<comment type="similarity">
    <text evidence="1">Belongs to the 'phage' integrase family.</text>
</comment>
<dbReference type="InterPro" id="IPR011010">
    <property type="entry name" value="DNA_brk_join_enz"/>
</dbReference>
<feature type="domain" description="Tyr recombinase" evidence="4">
    <location>
        <begin position="1"/>
        <end position="143"/>
    </location>
</feature>
<keyword evidence="2" id="KW-0238">DNA-binding</keyword>
<dbReference type="PROSITE" id="PS51898">
    <property type="entry name" value="TYR_RECOMBINASE"/>
    <property type="match status" value="1"/>
</dbReference>
<dbReference type="AlphaFoldDB" id="C6LF35"/>
<dbReference type="SUPFAM" id="SSF56349">
    <property type="entry name" value="DNA breaking-rejoining enzymes"/>
    <property type="match status" value="1"/>
</dbReference>
<dbReference type="InterPro" id="IPR002104">
    <property type="entry name" value="Integrase_catalytic"/>
</dbReference>
<comment type="caution">
    <text evidence="5">The sequence shown here is derived from an EMBL/GenBank/DDBJ whole genome shotgun (WGS) entry which is preliminary data.</text>
</comment>
<gene>
    <name evidence="5" type="ORF">BRYFOR_07236</name>
</gene>
<evidence type="ECO:0000256" key="1">
    <source>
        <dbReference type="ARBA" id="ARBA00008857"/>
    </source>
</evidence>
<dbReference type="Gene3D" id="1.10.443.10">
    <property type="entry name" value="Intergrase catalytic core"/>
    <property type="match status" value="1"/>
</dbReference>
<dbReference type="GO" id="GO:0006310">
    <property type="term" value="P:DNA recombination"/>
    <property type="evidence" value="ECO:0007669"/>
    <property type="project" value="UniProtKB-KW"/>
</dbReference>
<dbReference type="eggNOG" id="COG0582">
    <property type="taxonomic scope" value="Bacteria"/>
</dbReference>